<feature type="region of interest" description="Disordered" evidence="1">
    <location>
        <begin position="552"/>
        <end position="694"/>
    </location>
</feature>
<feature type="compositionally biased region" description="Basic and acidic residues" evidence="1">
    <location>
        <begin position="352"/>
        <end position="361"/>
    </location>
</feature>
<sequence>MASDFSDLWTSSAPKTKPQTLGNASSVQSTQSTRPNGQNSAMGYGKPDVFALLASSSTTTTINRNGSSSASTSSHGGPISTSRMGTPSLPAQGSRTSTPSLRTPAGAASGGGMDAFSDLFAGTTTTKTTNMTLADRLAQEQKGRPSGMGTIGRGTANSSISNSSTTQASSSDAWAGLDSLAGGSLGLGSRIKPQPAASSIPSLTKSAGTAQTALDDDDWGLGDFGTASSTKPTTTAATHAVAPTATRNTSSSKSLWDLGDFASPSPAPSTSSHIKPPQATQPISRTGSAQSQTKAKPKADDFGIFDSPEDDFDFGNREDGYQQPGRSKSGRGGGLLDFDQDDDDEGGGIFLADERTSGRGGDEDDILGMLAKPVEEVKSTTRTPATPSSSHRSPPPAAASRAQAGRTPSPPPHLIGQLVEMGFPVVDARTALLITMKQDGSGFDVAAAAENLLGGQSSGRQGVSSVRREERPPQRPIEDAPRGPPKGRREREREREERERRKQREQAGDGDVVADIQIQADKLIAQASEIGLNVFSKASAFWNQGKEKVVKAYEERQSGAEGSQRAGYGGGGGGRSDGRPKWMTRDGDDHDTEPVFDSGFKDDTSPPNSAKAMFGERGPPRRADRVKRPSTPPPQLHSQNVQEPEIDLFSSSEPTPSASRAPPPPNRRPQAASRAPSFTPTQAPPPPPLRSLVSASPSSISAALKHRNSGTEAFKLGQFGSAVEAYTLAIQSLPAGHLLLVPLYNNRALGRLKTGEHKAAGEDAGRVISLILGETVTEESFDPTAGDSSANSAKAGSWSPASEHPSILQAAQAKANGGGWEHAQGLGVDLVDGFVKAVKRRAEAWEGREKWQEAGRDWELLAGALWVGDAVKKEAVRGAGRCRNMASGGGSAPSVSNGAVGGSGGAAPSRQAVKPKPKPKPIPVQTSNAALRAHQATTRQAEEEDNQKHALKDVVDAKLAAWRTGKETNIRALLASLDLVLWEELLKGVKVGGLSELVMPAQVKKGYMKAIARVHPDKLNASNSTLEQRMLANGVFGTLNEAWIAFQATQK</sequence>
<dbReference type="GO" id="GO:0030276">
    <property type="term" value="F:clathrin binding"/>
    <property type="evidence" value="ECO:0007669"/>
    <property type="project" value="TreeGrafter"/>
</dbReference>
<evidence type="ECO:0008006" key="4">
    <source>
        <dbReference type="Google" id="ProtNLM"/>
    </source>
</evidence>
<dbReference type="GO" id="GO:0072318">
    <property type="term" value="P:clathrin coat disassembly"/>
    <property type="evidence" value="ECO:0007669"/>
    <property type="project" value="TreeGrafter"/>
</dbReference>
<dbReference type="Gene3D" id="1.25.40.10">
    <property type="entry name" value="Tetratricopeptide repeat domain"/>
    <property type="match status" value="1"/>
</dbReference>
<dbReference type="EMBL" id="NHTK01001207">
    <property type="protein sequence ID" value="PPR01885.1"/>
    <property type="molecule type" value="Genomic_DNA"/>
</dbReference>
<dbReference type="GO" id="GO:0031982">
    <property type="term" value="C:vesicle"/>
    <property type="evidence" value="ECO:0007669"/>
    <property type="project" value="TreeGrafter"/>
</dbReference>
<feature type="compositionally biased region" description="Low complexity" evidence="1">
    <location>
        <begin position="226"/>
        <end position="246"/>
    </location>
</feature>
<protein>
    <recommendedName>
        <fullName evidence="4">UBA domain-containing protein</fullName>
    </recommendedName>
</protein>
<reference evidence="2 3" key="1">
    <citation type="journal article" date="2018" name="Evol. Lett.">
        <title>Horizontal gene cluster transfer increased hallucinogenic mushroom diversity.</title>
        <authorList>
            <person name="Reynolds H.T."/>
            <person name="Vijayakumar V."/>
            <person name="Gluck-Thaler E."/>
            <person name="Korotkin H.B."/>
            <person name="Matheny P.B."/>
            <person name="Slot J.C."/>
        </authorList>
    </citation>
    <scope>NUCLEOTIDE SEQUENCE [LARGE SCALE GENOMIC DNA]</scope>
    <source>
        <strain evidence="2 3">2629</strain>
    </source>
</reference>
<feature type="compositionally biased region" description="Low complexity" evidence="1">
    <location>
        <begin position="380"/>
        <end position="407"/>
    </location>
</feature>
<dbReference type="GO" id="GO:0005737">
    <property type="term" value="C:cytoplasm"/>
    <property type="evidence" value="ECO:0007669"/>
    <property type="project" value="TreeGrafter"/>
</dbReference>
<gene>
    <name evidence="2" type="ORF">CVT24_001354</name>
</gene>
<feature type="compositionally biased region" description="Polar residues" evidence="1">
    <location>
        <begin position="81"/>
        <end position="101"/>
    </location>
</feature>
<feature type="region of interest" description="Disordered" evidence="1">
    <location>
        <begin position="884"/>
        <end position="924"/>
    </location>
</feature>
<dbReference type="PANTHER" id="PTHR23172:SF19">
    <property type="entry name" value="J DOMAIN-CONTAINING PROTEIN"/>
    <property type="match status" value="1"/>
</dbReference>
<dbReference type="SUPFAM" id="SSF46934">
    <property type="entry name" value="UBA-like"/>
    <property type="match status" value="1"/>
</dbReference>
<dbReference type="SUPFAM" id="SSF48452">
    <property type="entry name" value="TPR-like"/>
    <property type="match status" value="1"/>
</dbReference>
<feature type="compositionally biased region" description="Basic and acidic residues" evidence="1">
    <location>
        <begin position="618"/>
        <end position="627"/>
    </location>
</feature>
<dbReference type="InterPro" id="IPR009060">
    <property type="entry name" value="UBA-like_sf"/>
</dbReference>
<feature type="region of interest" description="Disordered" evidence="1">
    <location>
        <begin position="780"/>
        <end position="804"/>
    </location>
</feature>
<feature type="compositionally biased region" description="Polar residues" evidence="1">
    <location>
        <begin position="196"/>
        <end position="212"/>
    </location>
</feature>
<feature type="region of interest" description="Disordered" evidence="1">
    <location>
        <begin position="454"/>
        <end position="514"/>
    </location>
</feature>
<dbReference type="AlphaFoldDB" id="A0A409YFZ1"/>
<feature type="compositionally biased region" description="Low complexity" evidence="1">
    <location>
        <begin position="262"/>
        <end position="272"/>
    </location>
</feature>
<evidence type="ECO:0000313" key="2">
    <source>
        <dbReference type="EMBL" id="PPR01885.1"/>
    </source>
</evidence>
<name>A0A409YFZ1_9AGAR</name>
<organism evidence="2 3">
    <name type="scientific">Panaeolus cyanescens</name>
    <dbReference type="NCBI Taxonomy" id="181874"/>
    <lineage>
        <taxon>Eukaryota</taxon>
        <taxon>Fungi</taxon>
        <taxon>Dikarya</taxon>
        <taxon>Basidiomycota</taxon>
        <taxon>Agaricomycotina</taxon>
        <taxon>Agaricomycetes</taxon>
        <taxon>Agaricomycetidae</taxon>
        <taxon>Agaricales</taxon>
        <taxon>Agaricineae</taxon>
        <taxon>Galeropsidaceae</taxon>
        <taxon>Panaeolus</taxon>
    </lineage>
</organism>
<feature type="compositionally biased region" description="Polar residues" evidence="1">
    <location>
        <begin position="278"/>
        <end position="294"/>
    </location>
</feature>
<evidence type="ECO:0000256" key="1">
    <source>
        <dbReference type="SAM" id="MobiDB-lite"/>
    </source>
</evidence>
<dbReference type="InterPro" id="IPR036869">
    <property type="entry name" value="J_dom_sf"/>
</dbReference>
<dbReference type="Gene3D" id="1.10.287.110">
    <property type="entry name" value="DnaJ domain"/>
    <property type="match status" value="1"/>
</dbReference>
<dbReference type="SUPFAM" id="SSF46565">
    <property type="entry name" value="Chaperone J-domain"/>
    <property type="match status" value="1"/>
</dbReference>
<proteinExistence type="predicted"/>
<dbReference type="InterPro" id="IPR011990">
    <property type="entry name" value="TPR-like_helical_dom_sf"/>
</dbReference>
<feature type="region of interest" description="Disordered" evidence="1">
    <location>
        <begin position="1"/>
        <end position="110"/>
    </location>
</feature>
<feature type="compositionally biased region" description="Low complexity" evidence="1">
    <location>
        <begin position="155"/>
        <end position="182"/>
    </location>
</feature>
<feature type="compositionally biased region" description="Low complexity" evidence="1">
    <location>
        <begin position="668"/>
        <end position="681"/>
    </location>
</feature>
<evidence type="ECO:0000313" key="3">
    <source>
        <dbReference type="Proteomes" id="UP000284842"/>
    </source>
</evidence>
<dbReference type="GO" id="GO:0072583">
    <property type="term" value="P:clathrin-dependent endocytosis"/>
    <property type="evidence" value="ECO:0007669"/>
    <property type="project" value="TreeGrafter"/>
</dbReference>
<comment type="caution">
    <text evidence="2">The sequence shown here is derived from an EMBL/GenBank/DDBJ whole genome shotgun (WGS) entry which is preliminary data.</text>
</comment>
<dbReference type="OrthoDB" id="1717591at2759"/>
<feature type="region of interest" description="Disordered" evidence="1">
    <location>
        <begin position="125"/>
        <end position="416"/>
    </location>
</feature>
<feature type="compositionally biased region" description="Low complexity" evidence="1">
    <location>
        <begin position="454"/>
        <end position="465"/>
    </location>
</feature>
<accession>A0A409YFZ1</accession>
<dbReference type="Proteomes" id="UP000284842">
    <property type="component" value="Unassembled WGS sequence"/>
</dbReference>
<feature type="compositionally biased region" description="Basic and acidic residues" evidence="1">
    <location>
        <begin position="576"/>
        <end position="588"/>
    </location>
</feature>
<dbReference type="PANTHER" id="PTHR23172">
    <property type="entry name" value="AUXILIN/CYCLIN G-ASSOCIATED KINASE-RELATED"/>
    <property type="match status" value="1"/>
</dbReference>
<keyword evidence="3" id="KW-1185">Reference proteome</keyword>
<dbReference type="InParanoid" id="A0A409YFZ1"/>
<feature type="compositionally biased region" description="Low complexity" evidence="1">
    <location>
        <begin position="55"/>
        <end position="80"/>
    </location>
</feature>
<dbReference type="STRING" id="181874.A0A409YFZ1"/>
<feature type="compositionally biased region" description="Polar residues" evidence="1">
    <location>
        <begin position="8"/>
        <end position="41"/>
    </location>
</feature>
<dbReference type="Gene3D" id="1.10.8.10">
    <property type="entry name" value="DNA helicase RuvA subunit, C-terminal domain"/>
    <property type="match status" value="1"/>
</dbReference>
<feature type="compositionally biased region" description="Low complexity" evidence="1">
    <location>
        <begin position="650"/>
        <end position="660"/>
    </location>
</feature>
<feature type="compositionally biased region" description="Basic and acidic residues" evidence="1">
    <location>
        <begin position="466"/>
        <end position="507"/>
    </location>
</feature>